<sequence>MQLQLENKVALITGGGSGLGLATAKNFIAEGAKVFIFDFNPNAKATAEEIGAGFYQGDVSKAEDVEAAVAAAVEQYGQLDIAVASAGVGGEGDVVTSTVENWEKTNGIDYSGVFYTNKYAIAQFLEQKTPGVVINLASMFGMVAVSNNIAYSASKGGVVNMTRAAGTMYAKNGVRVNAVAPGVIETPLISEEDLKTYSELHPAGRVGQAQEVADLITYLASDKAAFITGAVIPIDGGYTAV</sequence>
<dbReference type="EMBL" id="FWFF01000001">
    <property type="protein sequence ID" value="SLM89201.1"/>
    <property type="molecule type" value="Genomic_DNA"/>
</dbReference>
<keyword evidence="4" id="KW-1185">Reference proteome</keyword>
<dbReference type="Proteomes" id="UP000196581">
    <property type="component" value="Unassembled WGS sequence"/>
</dbReference>
<dbReference type="Pfam" id="PF13561">
    <property type="entry name" value="adh_short_C2"/>
    <property type="match status" value="1"/>
</dbReference>
<protein>
    <submittedName>
        <fullName evidence="3">3-oxoacyl-[acyl-carrier protein] reductase</fullName>
        <ecNumber evidence="3">1.1.1.100</ecNumber>
    </submittedName>
</protein>
<evidence type="ECO:0000256" key="2">
    <source>
        <dbReference type="ARBA" id="ARBA00023002"/>
    </source>
</evidence>
<name>A0A1X6WV89_9MICO</name>
<comment type="similarity">
    <text evidence="1">Belongs to the short-chain dehydrogenases/reductases (SDR) family.</text>
</comment>
<dbReference type="PANTHER" id="PTHR24321">
    <property type="entry name" value="DEHYDROGENASES, SHORT CHAIN"/>
    <property type="match status" value="1"/>
</dbReference>
<dbReference type="PANTHER" id="PTHR24321:SF8">
    <property type="entry name" value="ESTRADIOL 17-BETA-DEHYDROGENASE 8-RELATED"/>
    <property type="match status" value="1"/>
</dbReference>
<dbReference type="EC" id="1.1.1.100" evidence="3"/>
<dbReference type="PROSITE" id="PS00061">
    <property type="entry name" value="ADH_SHORT"/>
    <property type="match status" value="1"/>
</dbReference>
<proteinExistence type="inferred from homology"/>
<keyword evidence="2 3" id="KW-0560">Oxidoreductase</keyword>
<dbReference type="SUPFAM" id="SSF51735">
    <property type="entry name" value="NAD(P)-binding Rossmann-fold domains"/>
    <property type="match status" value="1"/>
</dbReference>
<dbReference type="RefSeq" id="WP_179207003.1">
    <property type="nucleotide sequence ID" value="NZ_FWFF01000001.1"/>
</dbReference>
<dbReference type="InterPro" id="IPR002347">
    <property type="entry name" value="SDR_fam"/>
</dbReference>
<dbReference type="PRINTS" id="PR00081">
    <property type="entry name" value="GDHRDH"/>
</dbReference>
<organism evidence="3 4">
    <name type="scientific">Brevibacterium yomogidense</name>
    <dbReference type="NCBI Taxonomy" id="946573"/>
    <lineage>
        <taxon>Bacteria</taxon>
        <taxon>Bacillati</taxon>
        <taxon>Actinomycetota</taxon>
        <taxon>Actinomycetes</taxon>
        <taxon>Micrococcales</taxon>
        <taxon>Brevibacteriaceae</taxon>
        <taxon>Brevibacterium</taxon>
    </lineage>
</organism>
<dbReference type="Gene3D" id="3.40.50.720">
    <property type="entry name" value="NAD(P)-binding Rossmann-like Domain"/>
    <property type="match status" value="1"/>
</dbReference>
<evidence type="ECO:0000313" key="4">
    <source>
        <dbReference type="Proteomes" id="UP000196581"/>
    </source>
</evidence>
<dbReference type="GO" id="GO:0004316">
    <property type="term" value="F:3-oxoacyl-[acyl-carrier-protein] reductase (NADPH) activity"/>
    <property type="evidence" value="ECO:0007669"/>
    <property type="project" value="UniProtKB-EC"/>
</dbReference>
<dbReference type="CDD" id="cd05233">
    <property type="entry name" value="SDR_c"/>
    <property type="match status" value="1"/>
</dbReference>
<evidence type="ECO:0000256" key="1">
    <source>
        <dbReference type="ARBA" id="ARBA00006484"/>
    </source>
</evidence>
<dbReference type="FunFam" id="3.40.50.720:FF:000084">
    <property type="entry name" value="Short-chain dehydrogenase reductase"/>
    <property type="match status" value="1"/>
</dbReference>
<dbReference type="InterPro" id="IPR020904">
    <property type="entry name" value="Sc_DH/Rdtase_CS"/>
</dbReference>
<evidence type="ECO:0000313" key="3">
    <source>
        <dbReference type="EMBL" id="SLM89201.1"/>
    </source>
</evidence>
<dbReference type="PRINTS" id="PR00080">
    <property type="entry name" value="SDRFAMILY"/>
</dbReference>
<reference evidence="4" key="1">
    <citation type="submission" date="2017-02" db="EMBL/GenBank/DDBJ databases">
        <authorList>
            <person name="Dridi B."/>
        </authorList>
    </citation>
    <scope>NUCLEOTIDE SEQUENCE [LARGE SCALE GENOMIC DNA]</scope>
    <source>
        <strain evidence="4">B Co 03.10</strain>
    </source>
</reference>
<dbReference type="AlphaFoldDB" id="A0A1X6WV89"/>
<gene>
    <name evidence="3" type="ORF">FM105_01240</name>
</gene>
<accession>A0A1X6WV89</accession>
<dbReference type="InterPro" id="IPR036291">
    <property type="entry name" value="NAD(P)-bd_dom_sf"/>
</dbReference>